<accession>A0A0E9TXC9</accession>
<reference evidence="1" key="2">
    <citation type="journal article" date="2015" name="Fish Shellfish Immunol.">
        <title>Early steps in the European eel (Anguilla anguilla)-Vibrio vulnificus interaction in the gills: Role of the RtxA13 toxin.</title>
        <authorList>
            <person name="Callol A."/>
            <person name="Pajuelo D."/>
            <person name="Ebbesson L."/>
            <person name="Teles M."/>
            <person name="MacKenzie S."/>
            <person name="Amaro C."/>
        </authorList>
    </citation>
    <scope>NUCLEOTIDE SEQUENCE</scope>
</reference>
<proteinExistence type="predicted"/>
<name>A0A0E9TXC9_ANGAN</name>
<organism evidence="1">
    <name type="scientific">Anguilla anguilla</name>
    <name type="common">European freshwater eel</name>
    <name type="synonym">Muraena anguilla</name>
    <dbReference type="NCBI Taxonomy" id="7936"/>
    <lineage>
        <taxon>Eukaryota</taxon>
        <taxon>Metazoa</taxon>
        <taxon>Chordata</taxon>
        <taxon>Craniata</taxon>
        <taxon>Vertebrata</taxon>
        <taxon>Euteleostomi</taxon>
        <taxon>Actinopterygii</taxon>
        <taxon>Neopterygii</taxon>
        <taxon>Teleostei</taxon>
        <taxon>Anguilliformes</taxon>
        <taxon>Anguillidae</taxon>
        <taxon>Anguilla</taxon>
    </lineage>
</organism>
<sequence>MLNGVVVFIIRNVNPLRIAFNPLGELQLTPPRKSNSEVNSSS</sequence>
<dbReference type="AlphaFoldDB" id="A0A0E9TXC9"/>
<reference evidence="1" key="1">
    <citation type="submission" date="2014-11" db="EMBL/GenBank/DDBJ databases">
        <authorList>
            <person name="Amaro Gonzalez C."/>
        </authorList>
    </citation>
    <scope>NUCLEOTIDE SEQUENCE</scope>
</reference>
<dbReference type="EMBL" id="GBXM01050268">
    <property type="protein sequence ID" value="JAH58309.1"/>
    <property type="molecule type" value="Transcribed_RNA"/>
</dbReference>
<protein>
    <submittedName>
        <fullName evidence="1">Uncharacterized protein</fullName>
    </submittedName>
</protein>
<evidence type="ECO:0000313" key="1">
    <source>
        <dbReference type="EMBL" id="JAH58309.1"/>
    </source>
</evidence>